<keyword evidence="2" id="KW-1185">Reference proteome</keyword>
<sequence length="459" mass="53872">MMPDLAKEKIEENQIEYNLNSCFDEYGRVFKYNNNFFRGIYDHSVSVVEDYFSSGLMGRLTKEKIIPETRISDYYSENFPLILAHETITPVLYPSEWTFDMLKKASLMTLRLMEILLEYGYVLKDAHYWNILYKDNEPVWCDITSFKKANKIPYHTFLEFVTHQFQIVELFALSPDLGRERLARRMDFGMSYNFIYKYGILRKGYCFQRAEKCRRILEKIAVSGNKRYYKKIIEWFAARLSALELSSGSTQWRDYQSGFRDKHKQIVINSENARLFKIADLLRKYKISASLELGGNQGVFSQILLESGQVISAFCSDFDESAVNTLYKIVRDNEDARGSLYPIYYDFMNEAYDEYNVNHLVNRLKNDVVVALAMTHHLILSQHINMDIMFERLAGLTTRYIVVEFMPLGLWGGGDDMPLVPDWYNVDTFKKCMAKQFNILESHVLEKNRIVFIGEKNSK</sequence>
<reference evidence="1 2" key="1">
    <citation type="submission" date="2016-11" db="EMBL/GenBank/DDBJ databases">
        <authorList>
            <person name="Jaros S."/>
            <person name="Januszkiewicz K."/>
            <person name="Wedrychowicz H."/>
        </authorList>
    </citation>
    <scope>NUCLEOTIDE SEQUENCE [LARGE SCALE GENOMIC DNA]</scope>
    <source>
        <strain evidence="1 2">DSM 10502</strain>
    </source>
</reference>
<gene>
    <name evidence="1" type="ORF">SAMN02745190_00189</name>
</gene>
<protein>
    <recommendedName>
        <fullName evidence="3">Methyltransferase domain-containing protein</fullName>
    </recommendedName>
</protein>
<name>A0A1M4SMV0_9FIRM</name>
<accession>A0A1M4SMV0</accession>
<dbReference type="AlphaFoldDB" id="A0A1M4SMV0"/>
<proteinExistence type="predicted"/>
<dbReference type="EMBL" id="FQUG01000002">
    <property type="protein sequence ID" value="SHE33516.1"/>
    <property type="molecule type" value="Genomic_DNA"/>
</dbReference>
<organism evidence="1 2">
    <name type="scientific">Schwartzia succinivorans DSM 10502</name>
    <dbReference type="NCBI Taxonomy" id="1123243"/>
    <lineage>
        <taxon>Bacteria</taxon>
        <taxon>Bacillati</taxon>
        <taxon>Bacillota</taxon>
        <taxon>Negativicutes</taxon>
        <taxon>Selenomonadales</taxon>
        <taxon>Selenomonadaceae</taxon>
        <taxon>Schwartzia</taxon>
    </lineage>
</organism>
<dbReference type="STRING" id="1123243.SAMN02745190_00189"/>
<dbReference type="Proteomes" id="UP000184404">
    <property type="component" value="Unassembled WGS sequence"/>
</dbReference>
<evidence type="ECO:0000313" key="1">
    <source>
        <dbReference type="EMBL" id="SHE33516.1"/>
    </source>
</evidence>
<evidence type="ECO:0008006" key="3">
    <source>
        <dbReference type="Google" id="ProtNLM"/>
    </source>
</evidence>
<evidence type="ECO:0000313" key="2">
    <source>
        <dbReference type="Proteomes" id="UP000184404"/>
    </source>
</evidence>